<evidence type="ECO:0000313" key="4">
    <source>
        <dbReference type="EMBL" id="KAG8550624.1"/>
    </source>
</evidence>
<dbReference type="EMBL" id="WNYA01000036">
    <property type="protein sequence ID" value="KAG8550624.1"/>
    <property type="molecule type" value="Genomic_DNA"/>
</dbReference>
<feature type="region of interest" description="Disordered" evidence="2">
    <location>
        <begin position="708"/>
        <end position="798"/>
    </location>
</feature>
<name>A0AAV6ZMQ6_ENGPU</name>
<gene>
    <name evidence="4" type="ORF">GDO81_022946</name>
</gene>
<feature type="compositionally biased region" description="Basic and acidic residues" evidence="2">
    <location>
        <begin position="113"/>
        <end position="131"/>
    </location>
</feature>
<feature type="region of interest" description="Disordered" evidence="2">
    <location>
        <begin position="635"/>
        <end position="690"/>
    </location>
</feature>
<feature type="compositionally biased region" description="Basic and acidic residues" evidence="2">
    <location>
        <begin position="717"/>
        <end position="730"/>
    </location>
</feature>
<dbReference type="InterPro" id="IPR042779">
    <property type="entry name" value="MISP/MISP3-like"/>
</dbReference>
<reference evidence="4" key="1">
    <citation type="thesis" date="2020" institute="ProQuest LLC" country="789 East Eisenhower Parkway, Ann Arbor, MI, USA">
        <title>Comparative Genomics and Chromosome Evolution.</title>
        <authorList>
            <person name="Mudd A.B."/>
        </authorList>
    </citation>
    <scope>NUCLEOTIDE SEQUENCE</scope>
    <source>
        <strain evidence="4">237g6f4</strain>
        <tissue evidence="4">Blood</tissue>
    </source>
</reference>
<dbReference type="PANTHER" id="PTHR18839">
    <property type="entry name" value="MITOTIC INTERACTOR AND SUBSTRATE OF PLK1 MISP FAMILY MEMBER"/>
    <property type="match status" value="1"/>
</dbReference>
<evidence type="ECO:0000256" key="2">
    <source>
        <dbReference type="SAM" id="MobiDB-lite"/>
    </source>
</evidence>
<feature type="compositionally biased region" description="Polar residues" evidence="2">
    <location>
        <begin position="26"/>
        <end position="52"/>
    </location>
</feature>
<feature type="region of interest" description="Disordered" evidence="2">
    <location>
        <begin position="258"/>
        <end position="344"/>
    </location>
</feature>
<keyword evidence="1" id="KW-0175">Coiled coil</keyword>
<feature type="compositionally biased region" description="Polar residues" evidence="2">
    <location>
        <begin position="492"/>
        <end position="515"/>
    </location>
</feature>
<feature type="compositionally biased region" description="Basic and acidic residues" evidence="2">
    <location>
        <begin position="156"/>
        <end position="166"/>
    </location>
</feature>
<feature type="compositionally biased region" description="Polar residues" evidence="2">
    <location>
        <begin position="735"/>
        <end position="750"/>
    </location>
</feature>
<feature type="region of interest" description="Disordered" evidence="2">
    <location>
        <begin position="24"/>
        <end position="218"/>
    </location>
</feature>
<accession>A0AAV6ZMQ6</accession>
<feature type="compositionally biased region" description="Basic and acidic residues" evidence="2">
    <location>
        <begin position="635"/>
        <end position="650"/>
    </location>
</feature>
<feature type="compositionally biased region" description="Polar residues" evidence="2">
    <location>
        <begin position="384"/>
        <end position="415"/>
    </location>
</feature>
<evidence type="ECO:0000259" key="3">
    <source>
        <dbReference type="Pfam" id="PF15304"/>
    </source>
</evidence>
<dbReference type="PANTHER" id="PTHR18839:SF6">
    <property type="match status" value="1"/>
</dbReference>
<feature type="compositionally biased region" description="Basic and acidic residues" evidence="2">
    <location>
        <begin position="769"/>
        <end position="786"/>
    </location>
</feature>
<feature type="compositionally biased region" description="Basic and acidic residues" evidence="2">
    <location>
        <begin position="97"/>
        <end position="106"/>
    </location>
</feature>
<feature type="domain" description="A-kinase anchor protein 2 C-terminal" evidence="3">
    <location>
        <begin position="578"/>
        <end position="804"/>
    </location>
</feature>
<dbReference type="Pfam" id="PF15304">
    <property type="entry name" value="AKAP2_C"/>
    <property type="match status" value="1"/>
</dbReference>
<sequence length="872" mass="93864">MTVSFYYARYPAQHLMASEQILQGAADNQSCPSSSSPEPTGDRQQPSCCTADSSHKVAPQTHLTTALPEEQAEGAPENEGHGADTGGQHGGEEGAAMEERKEKTTGEEGTDGESSHHETMRQVPENKEEGHVGVLVSIDENNPSGKQGADPGSEVMGEKPGPEETGPKVMSEETGEDTEPRVAGEEMLPQVVGEETAPQVVGEETVPQGASEETVPQVVGEVTGPQVVGEETVPQGASEETVPQVAGEETVLQVVGEGSVPWSVGEETKPQVVDEETVPQVAGEGTAAPLVGEDTGLQVVGEETAPKLTDDKKETQASASQSTGGDSAAQVHHNPEPQVSAAGEKWLDTLVHSIVTEATGEGASTAARGDAITVIIQEEEHSTRQVTGEETMTGEQQAGAQVDPDTQVSSDNTHVSGDGETATPEHEETGAGSQAQEGGRSDLEAGGGLVASGEEADREVTPDLDREGTLEPDQPVACREKEWPPLICTGSEVRTVTSEQGDTQQGSVTPIQPSDKTPEMKEREIIEDEQTPTNETPIEREIRLAMEREMTLRQERGISSPIGEPELVEVRRKTISLQPVTAPGKERQLAGAQMQREIQLETQREQDLVELGKVMGTYDRGPQQELQEKKMIFESMKTEPAEVPIKKKQNEPQQQPITQEVLLSNVPVSTNHEAPSKETKKGPSYAEANGSNVIIIDHSTLLRRSVAGNNYGSAPAEPRRSAPADSRRSTPAESYRTNSSGSPLSNSVDSPVSPGSPYQLLRSPSPRSLLEREIEEVKERERELQRQRSNIYGSDGGVVETTQKAQEIAPDVQSVYQPERPSWRKLEVNWPPNKEAEMNGQPQALDSPHIRRQRSTLIESWELGNPNPKDDE</sequence>
<feature type="compositionally biased region" description="Low complexity" evidence="2">
    <location>
        <begin position="357"/>
        <end position="367"/>
    </location>
</feature>
<proteinExistence type="predicted"/>
<protein>
    <recommendedName>
        <fullName evidence="3">A-kinase anchor protein 2 C-terminal domain-containing protein</fullName>
    </recommendedName>
</protein>
<comment type="caution">
    <text evidence="4">The sequence shown here is derived from an EMBL/GenBank/DDBJ whole genome shotgun (WGS) entry which is preliminary data.</text>
</comment>
<feature type="compositionally biased region" description="Polar residues" evidence="2">
    <location>
        <begin position="651"/>
        <end position="673"/>
    </location>
</feature>
<feature type="compositionally biased region" description="Basic and acidic residues" evidence="2">
    <location>
        <begin position="458"/>
        <end position="469"/>
    </location>
</feature>
<evidence type="ECO:0000313" key="5">
    <source>
        <dbReference type="Proteomes" id="UP000824782"/>
    </source>
</evidence>
<dbReference type="Proteomes" id="UP000824782">
    <property type="component" value="Unassembled WGS sequence"/>
</dbReference>
<feature type="compositionally biased region" description="Polar residues" evidence="2">
    <location>
        <begin position="316"/>
        <end position="325"/>
    </location>
</feature>
<dbReference type="InterPro" id="IPR029304">
    <property type="entry name" value="AKAP2_C"/>
</dbReference>
<feature type="compositionally biased region" description="Basic and acidic residues" evidence="2">
    <location>
        <begin position="304"/>
        <end position="315"/>
    </location>
</feature>
<feature type="region of interest" description="Disordered" evidence="2">
    <location>
        <begin position="357"/>
        <end position="537"/>
    </location>
</feature>
<organism evidence="4 5">
    <name type="scientific">Engystomops pustulosus</name>
    <name type="common">Tungara frog</name>
    <name type="synonym">Physalaemus pustulosus</name>
    <dbReference type="NCBI Taxonomy" id="76066"/>
    <lineage>
        <taxon>Eukaryota</taxon>
        <taxon>Metazoa</taxon>
        <taxon>Chordata</taxon>
        <taxon>Craniata</taxon>
        <taxon>Vertebrata</taxon>
        <taxon>Euteleostomi</taxon>
        <taxon>Amphibia</taxon>
        <taxon>Batrachia</taxon>
        <taxon>Anura</taxon>
        <taxon>Neobatrachia</taxon>
        <taxon>Hyloidea</taxon>
        <taxon>Leptodactylidae</taxon>
        <taxon>Leiuperinae</taxon>
        <taxon>Engystomops</taxon>
    </lineage>
</organism>
<keyword evidence="5" id="KW-1185">Reference proteome</keyword>
<evidence type="ECO:0000256" key="1">
    <source>
        <dbReference type="ARBA" id="ARBA00023054"/>
    </source>
</evidence>
<feature type="region of interest" description="Disordered" evidence="2">
    <location>
        <begin position="832"/>
        <end position="872"/>
    </location>
</feature>
<dbReference type="AlphaFoldDB" id="A0AAV6ZMQ6"/>